<proteinExistence type="predicted"/>
<keyword evidence="4" id="KW-1185">Reference proteome</keyword>
<name>A0A8J2KFB1_9HEXA</name>
<feature type="compositionally biased region" description="Acidic residues" evidence="1">
    <location>
        <begin position="47"/>
        <end position="63"/>
    </location>
</feature>
<dbReference type="EMBL" id="CAJVCH010286062">
    <property type="protein sequence ID" value="CAG7784926.1"/>
    <property type="molecule type" value="Genomic_DNA"/>
</dbReference>
<feature type="chain" id="PRO_5035263615" evidence="2">
    <location>
        <begin position="31"/>
        <end position="129"/>
    </location>
</feature>
<gene>
    <name evidence="3" type="ORF">AFUS01_LOCUS23584</name>
</gene>
<dbReference type="AlphaFoldDB" id="A0A8J2KFB1"/>
<evidence type="ECO:0000256" key="1">
    <source>
        <dbReference type="SAM" id="MobiDB-lite"/>
    </source>
</evidence>
<evidence type="ECO:0000313" key="3">
    <source>
        <dbReference type="EMBL" id="CAG7784926.1"/>
    </source>
</evidence>
<dbReference type="Proteomes" id="UP000708208">
    <property type="component" value="Unassembled WGS sequence"/>
</dbReference>
<organism evidence="3 4">
    <name type="scientific">Allacma fusca</name>
    <dbReference type="NCBI Taxonomy" id="39272"/>
    <lineage>
        <taxon>Eukaryota</taxon>
        <taxon>Metazoa</taxon>
        <taxon>Ecdysozoa</taxon>
        <taxon>Arthropoda</taxon>
        <taxon>Hexapoda</taxon>
        <taxon>Collembola</taxon>
        <taxon>Symphypleona</taxon>
        <taxon>Sminthuridae</taxon>
        <taxon>Allacma</taxon>
    </lineage>
</organism>
<protein>
    <submittedName>
        <fullName evidence="3">Uncharacterized protein</fullName>
    </submittedName>
</protein>
<comment type="caution">
    <text evidence="3">The sequence shown here is derived from an EMBL/GenBank/DDBJ whole genome shotgun (WGS) entry which is preliminary data.</text>
</comment>
<feature type="region of interest" description="Disordered" evidence="1">
    <location>
        <begin position="47"/>
        <end position="67"/>
    </location>
</feature>
<keyword evidence="2" id="KW-0732">Signal</keyword>
<sequence length="129" mass="13898">MLVLNPGSQRMKVLVAIKILLLMHMLHAQAGPVPKSAIPDDDFYQTIDDDSNSAEVAPLDDEPTGTQNTLAVNAVNRNLFETAAAETETETDCEDGEEAVITGDLVGCRKGITLIYLIQSVKARQTDIG</sequence>
<accession>A0A8J2KFB1</accession>
<feature type="signal peptide" evidence="2">
    <location>
        <begin position="1"/>
        <end position="30"/>
    </location>
</feature>
<evidence type="ECO:0000313" key="4">
    <source>
        <dbReference type="Proteomes" id="UP000708208"/>
    </source>
</evidence>
<reference evidence="3" key="1">
    <citation type="submission" date="2021-06" db="EMBL/GenBank/DDBJ databases">
        <authorList>
            <person name="Hodson N. C."/>
            <person name="Mongue J. A."/>
            <person name="Jaron S. K."/>
        </authorList>
    </citation>
    <scope>NUCLEOTIDE SEQUENCE</scope>
</reference>
<evidence type="ECO:0000256" key="2">
    <source>
        <dbReference type="SAM" id="SignalP"/>
    </source>
</evidence>